<feature type="compositionally biased region" description="Basic and acidic residues" evidence="1">
    <location>
        <begin position="1"/>
        <end position="11"/>
    </location>
</feature>
<accession>A0A9W9DZV7</accession>
<protein>
    <submittedName>
        <fullName evidence="2">Uncharacterized protein</fullName>
    </submittedName>
</protein>
<feature type="region of interest" description="Disordered" evidence="1">
    <location>
        <begin position="1"/>
        <end position="22"/>
    </location>
</feature>
<name>A0A9W9DZV7_9AGAR</name>
<reference evidence="2" key="2">
    <citation type="journal article" date="2023" name="Proc. Natl. Acad. Sci. U.S.A.">
        <title>A global phylogenomic analysis of the shiitake genus Lentinula.</title>
        <authorList>
            <person name="Sierra-Patev S."/>
            <person name="Min B."/>
            <person name="Naranjo-Ortiz M."/>
            <person name="Looney B."/>
            <person name="Konkel Z."/>
            <person name="Slot J.C."/>
            <person name="Sakamoto Y."/>
            <person name="Steenwyk J.L."/>
            <person name="Rokas A."/>
            <person name="Carro J."/>
            <person name="Camarero S."/>
            <person name="Ferreira P."/>
            <person name="Molpeceres G."/>
            <person name="Ruiz-Duenas F.J."/>
            <person name="Serrano A."/>
            <person name="Henrissat B."/>
            <person name="Drula E."/>
            <person name="Hughes K.W."/>
            <person name="Mata J.L."/>
            <person name="Ishikawa N.K."/>
            <person name="Vargas-Isla R."/>
            <person name="Ushijima S."/>
            <person name="Smith C.A."/>
            <person name="Donoghue J."/>
            <person name="Ahrendt S."/>
            <person name="Andreopoulos W."/>
            <person name="He G."/>
            <person name="LaButti K."/>
            <person name="Lipzen A."/>
            <person name="Ng V."/>
            <person name="Riley R."/>
            <person name="Sandor L."/>
            <person name="Barry K."/>
            <person name="Martinez A.T."/>
            <person name="Xiao Y."/>
            <person name="Gibbons J.G."/>
            <person name="Terashima K."/>
            <person name="Grigoriev I.V."/>
            <person name="Hibbett D."/>
        </authorList>
    </citation>
    <scope>NUCLEOTIDE SEQUENCE</scope>
    <source>
        <strain evidence="2">Sp2 HRB7682 ss15</strain>
    </source>
</reference>
<proteinExistence type="predicted"/>
<organism evidence="2 3">
    <name type="scientific">Lentinula lateritia</name>
    <dbReference type="NCBI Taxonomy" id="40482"/>
    <lineage>
        <taxon>Eukaryota</taxon>
        <taxon>Fungi</taxon>
        <taxon>Dikarya</taxon>
        <taxon>Basidiomycota</taxon>
        <taxon>Agaricomycotina</taxon>
        <taxon>Agaricomycetes</taxon>
        <taxon>Agaricomycetidae</taxon>
        <taxon>Agaricales</taxon>
        <taxon>Marasmiineae</taxon>
        <taxon>Omphalotaceae</taxon>
        <taxon>Lentinula</taxon>
    </lineage>
</organism>
<evidence type="ECO:0000313" key="3">
    <source>
        <dbReference type="Proteomes" id="UP001150238"/>
    </source>
</evidence>
<sequence length="143" mass="16593">MFRDVYDHSESTRSQTIPKHPKQREIWEGRRVELDGQMQVRCHVTNQPRLSSSPSCSDHDWAFPSFRRAFYRRLLQKRIDAAIEGFRSTHSQNQPLPIASKRRTVVIRLGIESLDQAQKHGISHATATESGISIIIPVYLWRT</sequence>
<gene>
    <name evidence="2" type="ORF">C8J55DRAFT_165892</name>
</gene>
<comment type="caution">
    <text evidence="2">The sequence shown here is derived from an EMBL/GenBank/DDBJ whole genome shotgun (WGS) entry which is preliminary data.</text>
</comment>
<evidence type="ECO:0000256" key="1">
    <source>
        <dbReference type="SAM" id="MobiDB-lite"/>
    </source>
</evidence>
<dbReference type="Proteomes" id="UP001150238">
    <property type="component" value="Unassembled WGS sequence"/>
</dbReference>
<dbReference type="AlphaFoldDB" id="A0A9W9DZV7"/>
<reference evidence="2" key="1">
    <citation type="submission" date="2022-08" db="EMBL/GenBank/DDBJ databases">
        <authorList>
            <consortium name="DOE Joint Genome Institute"/>
            <person name="Min B."/>
            <person name="Riley R."/>
            <person name="Sierra-Patev S."/>
            <person name="Naranjo-Ortiz M."/>
            <person name="Looney B."/>
            <person name="Konkel Z."/>
            <person name="Slot J.C."/>
            <person name="Sakamoto Y."/>
            <person name="Steenwyk J.L."/>
            <person name="Rokas A."/>
            <person name="Carro J."/>
            <person name="Camarero S."/>
            <person name="Ferreira P."/>
            <person name="Molpeceres G."/>
            <person name="Ruiz-Duenas F.J."/>
            <person name="Serrano A."/>
            <person name="Henrissat B."/>
            <person name="Drula E."/>
            <person name="Hughes K.W."/>
            <person name="Mata J.L."/>
            <person name="Ishikawa N.K."/>
            <person name="Vargas-Isla R."/>
            <person name="Ushijima S."/>
            <person name="Smith C.A."/>
            <person name="Ahrendt S."/>
            <person name="Andreopoulos W."/>
            <person name="He G."/>
            <person name="Labutti K."/>
            <person name="Lipzen A."/>
            <person name="Ng V."/>
            <person name="Sandor L."/>
            <person name="Barry K."/>
            <person name="Martinez A.T."/>
            <person name="Xiao Y."/>
            <person name="Gibbons J.G."/>
            <person name="Terashima K."/>
            <person name="Hibbett D.S."/>
            <person name="Grigoriev I.V."/>
        </authorList>
    </citation>
    <scope>NUCLEOTIDE SEQUENCE</scope>
    <source>
        <strain evidence="2">Sp2 HRB7682 ss15</strain>
    </source>
</reference>
<dbReference type="EMBL" id="JANVFS010000003">
    <property type="protein sequence ID" value="KAJ4493712.1"/>
    <property type="molecule type" value="Genomic_DNA"/>
</dbReference>
<evidence type="ECO:0000313" key="2">
    <source>
        <dbReference type="EMBL" id="KAJ4493712.1"/>
    </source>
</evidence>